<dbReference type="SUPFAM" id="SSF48498">
    <property type="entry name" value="Tetracyclin repressor-like, C-terminal domain"/>
    <property type="match status" value="1"/>
</dbReference>
<dbReference type="KEGG" id="axe:P40_06370"/>
<dbReference type="Gene3D" id="1.10.357.10">
    <property type="entry name" value="Tetracycline Repressor, domain 2"/>
    <property type="match status" value="1"/>
</dbReference>
<accession>A0A9Q3W5V3</accession>
<dbReference type="GO" id="GO:0003677">
    <property type="term" value="F:DNA binding"/>
    <property type="evidence" value="ECO:0007669"/>
    <property type="project" value="UniProtKB-UniRule"/>
</dbReference>
<name>A0A9Q3W5V3_9GAMM</name>
<feature type="DNA-binding region" description="H-T-H motif" evidence="4">
    <location>
        <begin position="32"/>
        <end position="51"/>
    </location>
</feature>
<dbReference type="GeneID" id="94686037"/>
<dbReference type="AlphaFoldDB" id="A0A9Q3W5V3"/>
<dbReference type="InterPro" id="IPR023772">
    <property type="entry name" value="DNA-bd_HTH_TetR-type_CS"/>
</dbReference>
<keyword evidence="1" id="KW-0805">Transcription regulation</keyword>
<keyword evidence="7" id="KW-1185">Reference proteome</keyword>
<evidence type="ECO:0000313" key="7">
    <source>
        <dbReference type="Proteomes" id="UP001107961"/>
    </source>
</evidence>
<dbReference type="InterPro" id="IPR011075">
    <property type="entry name" value="TetR_C"/>
</dbReference>
<evidence type="ECO:0000256" key="3">
    <source>
        <dbReference type="ARBA" id="ARBA00023163"/>
    </source>
</evidence>
<dbReference type="InterPro" id="IPR009057">
    <property type="entry name" value="Homeodomain-like_sf"/>
</dbReference>
<keyword evidence="2 4" id="KW-0238">DNA-binding</keyword>
<evidence type="ECO:0000313" key="6">
    <source>
        <dbReference type="EMBL" id="MCE7509104.1"/>
    </source>
</evidence>
<protein>
    <submittedName>
        <fullName evidence="6">TetR/AcrR family transcriptional regulator</fullName>
    </submittedName>
</protein>
<organism evidence="6 7">
    <name type="scientific">Alloalcanivorax xenomutans</name>
    <dbReference type="NCBI Taxonomy" id="1094342"/>
    <lineage>
        <taxon>Bacteria</taxon>
        <taxon>Pseudomonadati</taxon>
        <taxon>Pseudomonadota</taxon>
        <taxon>Gammaproteobacteria</taxon>
        <taxon>Oceanospirillales</taxon>
        <taxon>Alcanivoracaceae</taxon>
        <taxon>Alloalcanivorax</taxon>
    </lineage>
</organism>
<dbReference type="InterPro" id="IPR001647">
    <property type="entry name" value="HTH_TetR"/>
</dbReference>
<dbReference type="Proteomes" id="UP001107961">
    <property type="component" value="Unassembled WGS sequence"/>
</dbReference>
<dbReference type="Gene3D" id="1.10.10.60">
    <property type="entry name" value="Homeodomain-like"/>
    <property type="match status" value="1"/>
</dbReference>
<dbReference type="RefSeq" id="WP_022995461.1">
    <property type="nucleotide sequence ID" value="NZ_CBDDTQ010000001.1"/>
</dbReference>
<keyword evidence="3" id="KW-0804">Transcription</keyword>
<dbReference type="PANTHER" id="PTHR47506">
    <property type="entry name" value="TRANSCRIPTIONAL REGULATORY PROTEIN"/>
    <property type="match status" value="1"/>
</dbReference>
<evidence type="ECO:0000259" key="5">
    <source>
        <dbReference type="PROSITE" id="PS50977"/>
    </source>
</evidence>
<dbReference type="Pfam" id="PF16925">
    <property type="entry name" value="TetR_C_13"/>
    <property type="match status" value="1"/>
</dbReference>
<reference evidence="6" key="1">
    <citation type="submission" date="2022-01" db="EMBL/GenBank/DDBJ databases">
        <authorList>
            <person name="Karlyshev A.V."/>
            <person name="Jaspars M."/>
        </authorList>
    </citation>
    <scope>NUCLEOTIDE SEQUENCE</scope>
    <source>
        <strain evidence="6">AGSA3-2</strain>
    </source>
</reference>
<comment type="caution">
    <text evidence="6">The sequence shown here is derived from an EMBL/GenBank/DDBJ whole genome shotgun (WGS) entry which is preliminary data.</text>
</comment>
<gene>
    <name evidence="6" type="ORF">LZG35_10700</name>
</gene>
<dbReference type="PROSITE" id="PS01081">
    <property type="entry name" value="HTH_TETR_1"/>
    <property type="match status" value="1"/>
</dbReference>
<dbReference type="SUPFAM" id="SSF46689">
    <property type="entry name" value="Homeodomain-like"/>
    <property type="match status" value="1"/>
</dbReference>
<evidence type="ECO:0000256" key="4">
    <source>
        <dbReference type="PROSITE-ProRule" id="PRU00335"/>
    </source>
</evidence>
<dbReference type="PROSITE" id="PS50977">
    <property type="entry name" value="HTH_TETR_2"/>
    <property type="match status" value="1"/>
</dbReference>
<dbReference type="InterPro" id="IPR036271">
    <property type="entry name" value="Tet_transcr_reg_TetR-rel_C_sf"/>
</dbReference>
<sequence length="210" mass="22816">MPPRGRPRNFDRETVLRKALDVFWRKGFEHASMADLTAAMGLNPPSLYAAFGSKEGLFREVLELYRRHGGSGIWEPVADSASAREAVAHVLRQSARAFSHEDRPPGCLIVLAAPQSEGASPAICEILREHRTRNISVLRERFERAVAEGELAPETDCQALATYLATLQHGMSILARDGADGATLMSVADTGLAAWDALISRPPAPAPDPH</sequence>
<dbReference type="Pfam" id="PF00440">
    <property type="entry name" value="TetR_N"/>
    <property type="match status" value="1"/>
</dbReference>
<dbReference type="EMBL" id="JAJVKT010000011">
    <property type="protein sequence ID" value="MCE7509104.1"/>
    <property type="molecule type" value="Genomic_DNA"/>
</dbReference>
<proteinExistence type="predicted"/>
<dbReference type="PANTHER" id="PTHR47506:SF1">
    <property type="entry name" value="HTH-TYPE TRANSCRIPTIONAL REGULATOR YJDC"/>
    <property type="match status" value="1"/>
</dbReference>
<evidence type="ECO:0000256" key="2">
    <source>
        <dbReference type="ARBA" id="ARBA00023125"/>
    </source>
</evidence>
<evidence type="ECO:0000256" key="1">
    <source>
        <dbReference type="ARBA" id="ARBA00023015"/>
    </source>
</evidence>
<feature type="domain" description="HTH tetR-type" evidence="5">
    <location>
        <begin position="9"/>
        <end position="69"/>
    </location>
</feature>